<reference evidence="2 3" key="1">
    <citation type="journal article" date="2017" name="Int. J. Parasitol.">
        <title>The genome of the protozoan parasite Cystoisospora suis and a reverse vaccinology approach to identify vaccine candidates.</title>
        <authorList>
            <person name="Palmieri N."/>
            <person name="Shrestha A."/>
            <person name="Ruttkowski B."/>
            <person name="Beck T."/>
            <person name="Vogl C."/>
            <person name="Tomley F."/>
            <person name="Blake D.P."/>
            <person name="Joachim A."/>
        </authorList>
    </citation>
    <scope>NUCLEOTIDE SEQUENCE [LARGE SCALE GENOMIC DNA]</scope>
    <source>
        <strain evidence="2 3">Wien I</strain>
    </source>
</reference>
<dbReference type="Proteomes" id="UP000221165">
    <property type="component" value="Unassembled WGS sequence"/>
</dbReference>
<keyword evidence="1" id="KW-1133">Transmembrane helix</keyword>
<dbReference type="AlphaFoldDB" id="A0A2C6KLJ9"/>
<dbReference type="VEuPathDB" id="ToxoDB:CSUI_008678"/>
<dbReference type="RefSeq" id="XP_067919217.1">
    <property type="nucleotide sequence ID" value="XM_068068805.1"/>
</dbReference>
<dbReference type="GeneID" id="94432016"/>
<comment type="caution">
    <text evidence="2">The sequence shown here is derived from an EMBL/GenBank/DDBJ whole genome shotgun (WGS) entry which is preliminary data.</text>
</comment>
<gene>
    <name evidence="2" type="ORF">CSUI_008678</name>
</gene>
<protein>
    <submittedName>
        <fullName evidence="2">Uncharacterized protein</fullName>
    </submittedName>
</protein>
<accession>A0A2C6KLJ9</accession>
<keyword evidence="1" id="KW-0472">Membrane</keyword>
<keyword evidence="1" id="KW-0812">Transmembrane</keyword>
<name>A0A2C6KLJ9_9APIC</name>
<proteinExistence type="predicted"/>
<evidence type="ECO:0000313" key="3">
    <source>
        <dbReference type="Proteomes" id="UP000221165"/>
    </source>
</evidence>
<evidence type="ECO:0000256" key="1">
    <source>
        <dbReference type="SAM" id="Phobius"/>
    </source>
</evidence>
<sequence length="53" mass="6039">VSFSLSFFLSFCSSLLHQSPPVFLHELFLFSFYLSYLGILLHSSLIHSDSTLL</sequence>
<keyword evidence="3" id="KW-1185">Reference proteome</keyword>
<organism evidence="2 3">
    <name type="scientific">Cystoisospora suis</name>
    <dbReference type="NCBI Taxonomy" id="483139"/>
    <lineage>
        <taxon>Eukaryota</taxon>
        <taxon>Sar</taxon>
        <taxon>Alveolata</taxon>
        <taxon>Apicomplexa</taxon>
        <taxon>Conoidasida</taxon>
        <taxon>Coccidia</taxon>
        <taxon>Eucoccidiorida</taxon>
        <taxon>Eimeriorina</taxon>
        <taxon>Sarcocystidae</taxon>
        <taxon>Cystoisospora</taxon>
    </lineage>
</organism>
<dbReference type="EMBL" id="MIGC01004917">
    <property type="protein sequence ID" value="PHJ17498.1"/>
    <property type="molecule type" value="Genomic_DNA"/>
</dbReference>
<evidence type="ECO:0000313" key="2">
    <source>
        <dbReference type="EMBL" id="PHJ17498.1"/>
    </source>
</evidence>
<feature type="non-terminal residue" evidence="2">
    <location>
        <position position="1"/>
    </location>
</feature>
<feature type="transmembrane region" description="Helical" evidence="1">
    <location>
        <begin position="28"/>
        <end position="46"/>
    </location>
</feature>